<evidence type="ECO:0000313" key="2">
    <source>
        <dbReference type="EMBL" id="KTD35249.1"/>
    </source>
</evidence>
<evidence type="ECO:0000313" key="4">
    <source>
        <dbReference type="Proteomes" id="UP000054985"/>
    </source>
</evidence>
<evidence type="ECO:0000313" key="5">
    <source>
        <dbReference type="Proteomes" id="UP000254040"/>
    </source>
</evidence>
<dbReference type="Proteomes" id="UP000254040">
    <property type="component" value="Unassembled WGS sequence"/>
</dbReference>
<proteinExistence type="predicted"/>
<dbReference type="InterPro" id="IPR041325">
    <property type="entry name" value="Gln_deamidase_2"/>
</dbReference>
<dbReference type="RefSeq" id="WP_028383465.1">
    <property type="nucleotide sequence ID" value="NZ_CAAAJG010000021.1"/>
</dbReference>
<evidence type="ECO:0000313" key="3">
    <source>
        <dbReference type="EMBL" id="STX62629.1"/>
    </source>
</evidence>
<dbReference type="Pfam" id="PF18626">
    <property type="entry name" value="Gln_deamidase_2"/>
    <property type="match status" value="1"/>
</dbReference>
<gene>
    <name evidence="2" type="ORF">Lmor_0696</name>
    <name evidence="3" type="ORF">NCTC12239_01566</name>
</gene>
<dbReference type="AlphaFoldDB" id="A0A378K054"/>
<reference evidence="3 5" key="2">
    <citation type="submission" date="2018-06" db="EMBL/GenBank/DDBJ databases">
        <authorList>
            <consortium name="Pathogen Informatics"/>
            <person name="Doyle S."/>
        </authorList>
    </citation>
    <scope>NUCLEOTIDE SEQUENCE [LARGE SCALE GENOMIC DNA]</scope>
    <source>
        <strain evidence="3 5">NCTC12239</strain>
    </source>
</reference>
<dbReference type="EMBL" id="LNYN01000014">
    <property type="protein sequence ID" value="KTD35249.1"/>
    <property type="molecule type" value="Genomic_DNA"/>
</dbReference>
<accession>A0A378K054</accession>
<organism evidence="3 5">
    <name type="scientific">Legionella moravica</name>
    <dbReference type="NCBI Taxonomy" id="39962"/>
    <lineage>
        <taxon>Bacteria</taxon>
        <taxon>Pseudomonadati</taxon>
        <taxon>Pseudomonadota</taxon>
        <taxon>Gammaproteobacteria</taxon>
        <taxon>Legionellales</taxon>
        <taxon>Legionellaceae</taxon>
        <taxon>Legionella</taxon>
    </lineage>
</organism>
<reference evidence="2 4" key="1">
    <citation type="submission" date="2015-11" db="EMBL/GenBank/DDBJ databases">
        <title>Genomic analysis of 38 Legionella species identifies large and diverse effector repertoires.</title>
        <authorList>
            <person name="Burstein D."/>
            <person name="Amaro F."/>
            <person name="Zusman T."/>
            <person name="Lifshitz Z."/>
            <person name="Cohen O."/>
            <person name="Gilbert J.A."/>
            <person name="Pupko T."/>
            <person name="Shuman H.A."/>
            <person name="Segal G."/>
        </authorList>
    </citation>
    <scope>NUCLEOTIDE SEQUENCE [LARGE SCALE GENOMIC DNA]</scope>
    <source>
        <strain evidence="2 4">ATCC 43877</strain>
    </source>
</reference>
<keyword evidence="4" id="KW-1185">Reference proteome</keyword>
<evidence type="ECO:0000259" key="1">
    <source>
        <dbReference type="Pfam" id="PF18626"/>
    </source>
</evidence>
<dbReference type="Gene3D" id="3.10.620.30">
    <property type="match status" value="1"/>
</dbReference>
<dbReference type="EMBL" id="UGOG01000001">
    <property type="protein sequence ID" value="STX62629.1"/>
    <property type="molecule type" value="Genomic_DNA"/>
</dbReference>
<dbReference type="OrthoDB" id="5645720at2"/>
<sequence>MRVLVYLLTFVPFLVFSGPSDLNNSSKRLPNESYVQALKRVLGTMPEAPDKAVTARETPIGKKVPIKQIDFSLVPTVVAYDEMMTLFKIIRDTRFLFTKNNPDFERRISWLYPDDGCFARAALSIIKLEKEQLIKPAKIFAFGELLLQTQYSPNGYVSWWYHVSTAVNYMGSIYILDPALNPERPLLVDEWYNKMGNENELNGVICNPSTYGPFDNCYQISGTSEERAFHDQSGFLDLEWDRINSLGFDPKTLLGTNPPWIVDQSH</sequence>
<feature type="domain" description="Protein glutaminase" evidence="1">
    <location>
        <begin position="84"/>
        <end position="195"/>
    </location>
</feature>
<dbReference type="Proteomes" id="UP000054985">
    <property type="component" value="Unassembled WGS sequence"/>
</dbReference>
<protein>
    <recommendedName>
        <fullName evidence="1">Protein glutaminase domain-containing protein</fullName>
    </recommendedName>
</protein>
<name>A0A378K054_9GAMM</name>